<dbReference type="InterPro" id="IPR002937">
    <property type="entry name" value="Amino_oxidase"/>
</dbReference>
<feature type="binding site" evidence="9">
    <location>
        <position position="20"/>
    </location>
    <ligand>
        <name>FAD</name>
        <dbReference type="ChEBI" id="CHEBI:57692"/>
    </ligand>
</feature>
<accession>A0A9W7T9F1</accession>
<feature type="domain" description="Amine oxidase" evidence="11">
    <location>
        <begin position="19"/>
        <end position="463"/>
    </location>
</feature>
<evidence type="ECO:0000256" key="7">
    <source>
        <dbReference type="ARBA" id="ARBA00023002"/>
    </source>
</evidence>
<dbReference type="Proteomes" id="UP001059041">
    <property type="component" value="Linkage Group LG22"/>
</dbReference>
<comment type="subcellular location">
    <subcellularLocation>
        <location evidence="2">Mitochondrion outer membrane</location>
        <topology evidence="2">Single-pass type IV membrane protein</topology>
        <orientation evidence="2">Cytoplasmic side</orientation>
    </subcellularLocation>
</comment>
<evidence type="ECO:0000256" key="3">
    <source>
        <dbReference type="ARBA" id="ARBA00005995"/>
    </source>
</evidence>
<name>A0A9W7T9F1_TRIRA</name>
<keyword evidence="5" id="KW-1000">Mitochondrion outer membrane</keyword>
<dbReference type="EC" id="1.4.3.-" evidence="10"/>
<comment type="cofactor">
    <cofactor evidence="1 10">
        <name>FAD</name>
        <dbReference type="ChEBI" id="CHEBI:57692"/>
    </cofactor>
</comment>
<reference evidence="12" key="1">
    <citation type="submission" date="2021-02" db="EMBL/GenBank/DDBJ databases">
        <title>Comparative genomics reveals that relaxation of natural selection precedes convergent phenotypic evolution of cavefish.</title>
        <authorList>
            <person name="Peng Z."/>
        </authorList>
    </citation>
    <scope>NUCLEOTIDE SEQUENCE</scope>
    <source>
        <tissue evidence="12">Muscle</tissue>
    </source>
</reference>
<evidence type="ECO:0000256" key="2">
    <source>
        <dbReference type="ARBA" id="ARBA00004362"/>
    </source>
</evidence>
<dbReference type="EMBL" id="JAFHDT010000022">
    <property type="protein sequence ID" value="KAI7793085.1"/>
    <property type="molecule type" value="Genomic_DNA"/>
</dbReference>
<dbReference type="InterPro" id="IPR050703">
    <property type="entry name" value="Flavin_MAO"/>
</dbReference>
<dbReference type="AlphaFoldDB" id="A0A9W7T9F1"/>
<dbReference type="PRINTS" id="PR00757">
    <property type="entry name" value="AMINEOXDASEF"/>
</dbReference>
<evidence type="ECO:0000259" key="11">
    <source>
        <dbReference type="Pfam" id="PF01593"/>
    </source>
</evidence>
<dbReference type="Pfam" id="PF01593">
    <property type="entry name" value="Amino_oxidase"/>
    <property type="match status" value="1"/>
</dbReference>
<proteinExistence type="inferred from homology"/>
<keyword evidence="6 10" id="KW-0274">FAD</keyword>
<dbReference type="InterPro" id="IPR036188">
    <property type="entry name" value="FAD/NAD-bd_sf"/>
</dbReference>
<protein>
    <recommendedName>
        <fullName evidence="10">Amine oxidase</fullName>
        <ecNumber evidence="10">1.4.3.-</ecNumber>
    </recommendedName>
</protein>
<dbReference type="Gene3D" id="1.10.405.10">
    <property type="entry name" value="Guanine Nucleotide Dissociation Inhibitor, domain 1"/>
    <property type="match status" value="1"/>
</dbReference>
<keyword evidence="13" id="KW-1185">Reference proteome</keyword>
<organism evidence="12 13">
    <name type="scientific">Triplophysa rosa</name>
    <name type="common">Cave loach</name>
    <dbReference type="NCBI Taxonomy" id="992332"/>
    <lineage>
        <taxon>Eukaryota</taxon>
        <taxon>Metazoa</taxon>
        <taxon>Chordata</taxon>
        <taxon>Craniata</taxon>
        <taxon>Vertebrata</taxon>
        <taxon>Euteleostomi</taxon>
        <taxon>Actinopterygii</taxon>
        <taxon>Neopterygii</taxon>
        <taxon>Teleostei</taxon>
        <taxon>Ostariophysi</taxon>
        <taxon>Cypriniformes</taxon>
        <taxon>Nemacheilidae</taxon>
        <taxon>Triplophysa</taxon>
    </lineage>
</organism>
<evidence type="ECO:0000256" key="4">
    <source>
        <dbReference type="ARBA" id="ARBA00022630"/>
    </source>
</evidence>
<evidence type="ECO:0000256" key="5">
    <source>
        <dbReference type="ARBA" id="ARBA00022787"/>
    </source>
</evidence>
<dbReference type="PANTHER" id="PTHR43563:SF14">
    <property type="entry name" value="AMINE OXIDASE"/>
    <property type="match status" value="1"/>
</dbReference>
<feature type="binding site" evidence="9">
    <location>
        <position position="439"/>
    </location>
    <ligand>
        <name>FAD</name>
        <dbReference type="ChEBI" id="CHEBI:57692"/>
    </ligand>
</feature>
<dbReference type="SUPFAM" id="SSF54373">
    <property type="entry name" value="FAD-linked reductases, C-terminal domain"/>
    <property type="match status" value="1"/>
</dbReference>
<evidence type="ECO:0000256" key="1">
    <source>
        <dbReference type="ARBA" id="ARBA00001974"/>
    </source>
</evidence>
<keyword evidence="5" id="KW-0472">Membrane</keyword>
<dbReference type="InterPro" id="IPR001613">
    <property type="entry name" value="Flavin_amine_oxidase"/>
</dbReference>
<dbReference type="GO" id="GO:0097621">
    <property type="term" value="F:monoamine oxidase activity"/>
    <property type="evidence" value="ECO:0007669"/>
    <property type="project" value="UniProtKB-EC"/>
</dbReference>
<evidence type="ECO:0000313" key="13">
    <source>
        <dbReference type="Proteomes" id="UP001059041"/>
    </source>
</evidence>
<evidence type="ECO:0000256" key="10">
    <source>
        <dbReference type="RuleBase" id="RU362067"/>
    </source>
</evidence>
<keyword evidence="4 10" id="KW-0285">Flavoprotein</keyword>
<comment type="caution">
    <text evidence="12">The sequence shown here is derived from an EMBL/GenBank/DDBJ whole genome shotgun (WGS) entry which is preliminary data.</text>
</comment>
<comment type="catalytic activity">
    <reaction evidence="8">
        <text>a secondary aliphatic amine + O2 + H2O = a primary amine + an aldehyde + H2O2</text>
        <dbReference type="Rhea" id="RHEA:26414"/>
        <dbReference type="ChEBI" id="CHEBI:15377"/>
        <dbReference type="ChEBI" id="CHEBI:15379"/>
        <dbReference type="ChEBI" id="CHEBI:16240"/>
        <dbReference type="ChEBI" id="CHEBI:17478"/>
        <dbReference type="ChEBI" id="CHEBI:58855"/>
        <dbReference type="ChEBI" id="CHEBI:65296"/>
        <dbReference type="EC" id="1.4.3.4"/>
    </reaction>
</comment>
<dbReference type="GO" id="GO:0008131">
    <property type="term" value="F:primary methylamine oxidase activity"/>
    <property type="evidence" value="ECO:0007669"/>
    <property type="project" value="UniProtKB-ARBA"/>
</dbReference>
<evidence type="ECO:0000313" key="12">
    <source>
        <dbReference type="EMBL" id="KAI7793085.1"/>
    </source>
</evidence>
<dbReference type="OrthoDB" id="7777654at2759"/>
<sequence length="528" mass="58218">MCAMRAEESCDIVVVGAGLSGLSAARDLQRRNKQLNVLVLEAKDRVGGRTLGENVPAADGMDLWDMGGQWVASSQTHVMELIKELGVEVYPQFTEGKKVHHMGGPRAKIKTYTSSIPSYSPLVMLDFLQFLWRIDRLTKTVSVEDPMSSPDAQLYDSMTFQSYMEQHVWTAELKEEMALCSRAVFGMEPSQMSFLYFLMYSNAAGGALKLLEATPGSAQEFRVKGGTQQLSEKLVEQIGKERVRLGSAVMTICQNAENVEVKTSASTITCQAVIVTCPPHMAAQIHYEPPLPAERQRLAQCAPVGHMLKFIITYPTAFWRNKGFSGEIVTRPSEDCPLSVTFDATSPRGNPALVGFIAGVQARDWCGREMKERRAAVISSLVKYLGPEASTYIHYQEKDWAKEEYSGGCPVNVMAPGMLTYYHPSLRKPFGRIHWAGTETATQWCGYLSGAIQSGQRASVEVLAQISPSTLSQEELLAARASQISRDLKKNSECRSSTSCRILAVVMTAATLVTAYLLARPQLGLEWI</sequence>
<evidence type="ECO:0000256" key="6">
    <source>
        <dbReference type="ARBA" id="ARBA00022827"/>
    </source>
</evidence>
<evidence type="ECO:0000256" key="8">
    <source>
        <dbReference type="ARBA" id="ARBA00048448"/>
    </source>
</evidence>
<dbReference type="PANTHER" id="PTHR43563">
    <property type="entry name" value="AMINE OXIDASE"/>
    <property type="match status" value="1"/>
</dbReference>
<dbReference type="GO" id="GO:0005741">
    <property type="term" value="C:mitochondrial outer membrane"/>
    <property type="evidence" value="ECO:0007669"/>
    <property type="project" value="UniProtKB-SubCell"/>
</dbReference>
<dbReference type="SUPFAM" id="SSF51905">
    <property type="entry name" value="FAD/NAD(P)-binding domain"/>
    <property type="match status" value="1"/>
</dbReference>
<feature type="binding site" evidence="9">
    <location>
        <begin position="41"/>
        <end position="42"/>
    </location>
    <ligand>
        <name>FAD</name>
        <dbReference type="ChEBI" id="CHEBI:57692"/>
    </ligand>
</feature>
<feature type="binding site" evidence="9">
    <location>
        <position position="356"/>
    </location>
    <ligand>
        <name>substrate</name>
    </ligand>
</feature>
<feature type="binding site" evidence="9">
    <location>
        <position position="249"/>
    </location>
    <ligand>
        <name>FAD</name>
        <dbReference type="ChEBI" id="CHEBI:57692"/>
    </ligand>
</feature>
<keyword evidence="5" id="KW-0496">Mitochondrion</keyword>
<comment type="similarity">
    <text evidence="3 10">Belongs to the flavin monoamine oxidase family.</text>
</comment>
<gene>
    <name evidence="12" type="ORF">IRJ41_004594</name>
</gene>
<dbReference type="Gene3D" id="3.90.660.10">
    <property type="match status" value="1"/>
</dbReference>
<evidence type="ECO:0000256" key="9">
    <source>
        <dbReference type="PIRSR" id="PIRSR601613-1"/>
    </source>
</evidence>
<dbReference type="Gene3D" id="3.50.50.60">
    <property type="entry name" value="FAD/NAD(P)-binding domain"/>
    <property type="match status" value="1"/>
</dbReference>
<keyword evidence="7 10" id="KW-0560">Oxidoreductase</keyword>